<evidence type="ECO:0000313" key="1">
    <source>
        <dbReference type="EMBL" id="USW46943.1"/>
    </source>
</evidence>
<accession>A0A9Q9AHF8</accession>
<name>A0A9Q9AHF8_9PEZI</name>
<dbReference type="PANTHER" id="PTHR40788">
    <property type="entry name" value="CLR5 DOMAIN-CONTAINING PROTEIN-RELATED"/>
    <property type="match status" value="1"/>
</dbReference>
<proteinExistence type="predicted"/>
<dbReference type="PANTHER" id="PTHR40788:SF1">
    <property type="entry name" value="IPA PROTEIN"/>
    <property type="match status" value="1"/>
</dbReference>
<gene>
    <name evidence="1" type="ORF">Slin15195_G002620</name>
</gene>
<protein>
    <submittedName>
        <fullName evidence="1">Uncharacterized protein</fullName>
    </submittedName>
</protein>
<dbReference type="Proteomes" id="UP001056384">
    <property type="component" value="Chromosome 1"/>
</dbReference>
<reference evidence="1" key="1">
    <citation type="submission" date="2022-06" db="EMBL/GenBank/DDBJ databases">
        <title>Complete genome sequences of two strains of the flax pathogen Septoria linicola.</title>
        <authorList>
            <person name="Lapalu N."/>
            <person name="Simon A."/>
            <person name="Demenou B."/>
            <person name="Paumier D."/>
            <person name="Guillot M.-P."/>
            <person name="Gout L."/>
            <person name="Valade R."/>
        </authorList>
    </citation>
    <scope>NUCLEOTIDE SEQUENCE</scope>
    <source>
        <strain evidence="1">SE15195</strain>
    </source>
</reference>
<organism evidence="1 2">
    <name type="scientific">Septoria linicola</name>
    <dbReference type="NCBI Taxonomy" id="215465"/>
    <lineage>
        <taxon>Eukaryota</taxon>
        <taxon>Fungi</taxon>
        <taxon>Dikarya</taxon>
        <taxon>Ascomycota</taxon>
        <taxon>Pezizomycotina</taxon>
        <taxon>Dothideomycetes</taxon>
        <taxon>Dothideomycetidae</taxon>
        <taxon>Mycosphaerellales</taxon>
        <taxon>Mycosphaerellaceae</taxon>
        <taxon>Septoria</taxon>
    </lineage>
</organism>
<dbReference type="EMBL" id="CP099418">
    <property type="protein sequence ID" value="USW46943.1"/>
    <property type="molecule type" value="Genomic_DNA"/>
</dbReference>
<sequence length="573" mass="63862">MMLETQRKILQILTEVTYSASRGGENSGNEKWRAFSAAGIKQSGHDTLSSTYIWPAFAKPIIDWPAHVQRIASSRFNLILDNIWLMQTDAAYMHEEICSRKAGVVYGGHSRVAMQKRWELLARDFAVEQHRRLSAWYRVLTAANALCDVTSLDESSPDGRVSARTIEALSMLDQQVWNAARLLSQTLEGLTPAMRAVRSRYTAYQKEGTIQHDMRPVDWDNMDPADILWTCYRKTQLFFLPNSFPDQLKEAFLKLGEVLTLGRVARHADQKFLDYLADLEALAEMLEILTYNQMSYRSRAIPHSAAAGCIEACKGIISEKAIAELRIPRQSVERLGQAMSVLYDTSWPKGEHDCAWLSKASTCRDKLSAFWNIYRKEMQTGDRAISKEMMSSDIMSLIDFDTRPEHLAGIAAERLACTAWGNSPGGATPNVTPPEHTEPMRDCGSTQAGPVVRKTTRAKILRLYPSTDPKADTAPTTINREQTSATVEPTPIKQDSLVVFARMFPTSGTAGGSVRWTQFVQAVTDAGLSATAEGGSAVTFSDGSTRVSVHRPHPEPVINPIMLRAIGKRFRKL</sequence>
<keyword evidence="2" id="KW-1185">Reference proteome</keyword>
<evidence type="ECO:0000313" key="2">
    <source>
        <dbReference type="Proteomes" id="UP001056384"/>
    </source>
</evidence>
<dbReference type="AlphaFoldDB" id="A0A9Q9AHF8"/>